<dbReference type="Proteomes" id="UP000054623">
    <property type="component" value="Unassembled WGS sequence"/>
</dbReference>
<feature type="transmembrane region" description="Helical" evidence="7">
    <location>
        <begin position="173"/>
        <end position="193"/>
    </location>
</feature>
<evidence type="ECO:0000313" key="10">
    <source>
        <dbReference type="EMBL" id="KTE91695.1"/>
    </source>
</evidence>
<reference evidence="10 11" key="2">
    <citation type="submission" date="2015-12" db="EMBL/GenBank/DDBJ databases">
        <title>Draft Genome Sequence of Desulfitobacterium hafniense Strain DH, a Sulfate-reducing Bacterium Isolated from Paddy Soils.</title>
        <authorList>
            <person name="Bao P."/>
            <person name="Zhang X."/>
            <person name="Li G."/>
        </authorList>
    </citation>
    <scope>NUCLEOTIDE SEQUENCE [LARGE SCALE GENOMIC DNA]</scope>
    <source>
        <strain evidence="10 11">DH</strain>
    </source>
</reference>
<feature type="transmembrane region" description="Helical" evidence="7">
    <location>
        <begin position="141"/>
        <end position="161"/>
    </location>
</feature>
<dbReference type="EMBL" id="LK996017">
    <property type="protein sequence ID" value="CDX03563.1"/>
    <property type="molecule type" value="Genomic_DNA"/>
</dbReference>
<dbReference type="InterPro" id="IPR051258">
    <property type="entry name" value="Diverse_Substrate_Transporter"/>
</dbReference>
<evidence type="ECO:0000313" key="11">
    <source>
        <dbReference type="Proteomes" id="UP000054623"/>
    </source>
</evidence>
<dbReference type="InterPro" id="IPR037185">
    <property type="entry name" value="EmrE-like"/>
</dbReference>
<evidence type="ECO:0000256" key="1">
    <source>
        <dbReference type="ARBA" id="ARBA00004651"/>
    </source>
</evidence>
<proteinExistence type="inferred from homology"/>
<gene>
    <name evidence="10" type="ORF">AT727_20850</name>
    <name evidence="9" type="ORF">DPCES_3677</name>
</gene>
<sequence>MKYKPELGILFVTILWGASFAVSKLIMADITPNYYTFLRFAGAFLVLAICFHKRLRHIPKQTLQAGVLIGLAIACGYVLQTMGLNYTTASKAGFLAGLYVVLVPVMESFLCKCLPRYNMILGVCLATAGLALLSLERDFTIGFGDLLVFVGAVFFAVSMVLISRFASKHDPMVLAIIQIGVTALFSLVLAVFTEPGLSAVQFTPVLLGLVLFAILFGTAVNTAVQNWAQGYLTATTAALIFVLEPVFGGVFGWLLVGDVIGMKQISGSALIISGMLVTLLLKPGQRAQSKADQGVQLSGRS</sequence>
<keyword evidence="5 7" id="KW-1133">Transmembrane helix</keyword>
<dbReference type="GO" id="GO:0005886">
    <property type="term" value="C:plasma membrane"/>
    <property type="evidence" value="ECO:0007669"/>
    <property type="project" value="UniProtKB-SubCell"/>
</dbReference>
<dbReference type="PATRIC" id="fig|49338.4.peg.3945"/>
<evidence type="ECO:0000256" key="3">
    <source>
        <dbReference type="ARBA" id="ARBA00022475"/>
    </source>
</evidence>
<feature type="transmembrane region" description="Helical" evidence="7">
    <location>
        <begin position="117"/>
        <end position="135"/>
    </location>
</feature>
<feature type="transmembrane region" description="Helical" evidence="7">
    <location>
        <begin position="205"/>
        <end position="224"/>
    </location>
</feature>
<comment type="similarity">
    <text evidence="2">Belongs to the EamA transporter family.</text>
</comment>
<feature type="transmembrane region" description="Helical" evidence="7">
    <location>
        <begin position="34"/>
        <end position="51"/>
    </location>
</feature>
<feature type="transmembrane region" description="Helical" evidence="7">
    <location>
        <begin position="63"/>
        <end position="80"/>
    </location>
</feature>
<name>A0A098B3W4_DESHA</name>
<evidence type="ECO:0000256" key="6">
    <source>
        <dbReference type="ARBA" id="ARBA00023136"/>
    </source>
</evidence>
<feature type="transmembrane region" description="Helical" evidence="7">
    <location>
        <begin position="231"/>
        <end position="256"/>
    </location>
</feature>
<dbReference type="PANTHER" id="PTHR42920">
    <property type="entry name" value="OS03G0707200 PROTEIN-RELATED"/>
    <property type="match status" value="1"/>
</dbReference>
<dbReference type="PANTHER" id="PTHR42920:SF5">
    <property type="entry name" value="EAMA DOMAIN-CONTAINING PROTEIN"/>
    <property type="match status" value="1"/>
</dbReference>
<organism evidence="9">
    <name type="scientific">Desulfitobacterium hafniense</name>
    <name type="common">Desulfitobacterium frappieri</name>
    <dbReference type="NCBI Taxonomy" id="49338"/>
    <lineage>
        <taxon>Bacteria</taxon>
        <taxon>Bacillati</taxon>
        <taxon>Bacillota</taxon>
        <taxon>Clostridia</taxon>
        <taxon>Eubacteriales</taxon>
        <taxon>Desulfitobacteriaceae</taxon>
        <taxon>Desulfitobacterium</taxon>
    </lineage>
</organism>
<evidence type="ECO:0000313" key="9">
    <source>
        <dbReference type="EMBL" id="CDX03563.1"/>
    </source>
</evidence>
<dbReference type="RefSeq" id="WP_005814015.1">
    <property type="nucleotide sequence ID" value="NZ_CABKQQ010000051.1"/>
</dbReference>
<keyword evidence="6 7" id="KW-0472">Membrane</keyword>
<protein>
    <submittedName>
        <fullName evidence="9">Predicted permease, DMT super</fullName>
    </submittedName>
</protein>
<accession>A0A098B3W4</accession>
<feature type="transmembrane region" description="Helical" evidence="7">
    <location>
        <begin position="262"/>
        <end position="281"/>
    </location>
</feature>
<dbReference type="SUPFAM" id="SSF103481">
    <property type="entry name" value="Multidrug resistance efflux transporter EmrE"/>
    <property type="match status" value="2"/>
</dbReference>
<feature type="transmembrane region" description="Helical" evidence="7">
    <location>
        <begin position="7"/>
        <end position="28"/>
    </location>
</feature>
<comment type="subcellular location">
    <subcellularLocation>
        <location evidence="1">Cell membrane</location>
        <topology evidence="1">Multi-pass membrane protein</topology>
    </subcellularLocation>
</comment>
<dbReference type="InterPro" id="IPR000620">
    <property type="entry name" value="EamA_dom"/>
</dbReference>
<evidence type="ECO:0000256" key="2">
    <source>
        <dbReference type="ARBA" id="ARBA00007362"/>
    </source>
</evidence>
<evidence type="ECO:0000256" key="7">
    <source>
        <dbReference type="SAM" id="Phobius"/>
    </source>
</evidence>
<keyword evidence="3" id="KW-1003">Cell membrane</keyword>
<evidence type="ECO:0000259" key="8">
    <source>
        <dbReference type="Pfam" id="PF00892"/>
    </source>
</evidence>
<dbReference type="AlphaFoldDB" id="A0A098B3W4"/>
<dbReference type="EMBL" id="LOCK01000020">
    <property type="protein sequence ID" value="KTE91695.1"/>
    <property type="molecule type" value="Genomic_DNA"/>
</dbReference>
<feature type="domain" description="EamA" evidence="8">
    <location>
        <begin position="7"/>
        <end position="134"/>
    </location>
</feature>
<dbReference type="OrthoDB" id="9804865at2"/>
<feature type="domain" description="EamA" evidence="8">
    <location>
        <begin position="143"/>
        <end position="279"/>
    </location>
</feature>
<reference evidence="9" key="1">
    <citation type="submission" date="2014-07" db="EMBL/GenBank/DDBJ databases">
        <authorList>
            <person name="Hornung V.Bastian."/>
        </authorList>
    </citation>
    <scope>NUCLEOTIDE SEQUENCE</scope>
    <source>
        <strain evidence="9">PCE-S</strain>
    </source>
</reference>
<dbReference type="Pfam" id="PF00892">
    <property type="entry name" value="EamA"/>
    <property type="match status" value="2"/>
</dbReference>
<evidence type="ECO:0000256" key="4">
    <source>
        <dbReference type="ARBA" id="ARBA00022692"/>
    </source>
</evidence>
<keyword evidence="4 7" id="KW-0812">Transmembrane</keyword>
<feature type="transmembrane region" description="Helical" evidence="7">
    <location>
        <begin position="92"/>
        <end position="110"/>
    </location>
</feature>
<evidence type="ECO:0000256" key="5">
    <source>
        <dbReference type="ARBA" id="ARBA00022989"/>
    </source>
</evidence>